<keyword evidence="1" id="KW-0472">Membrane</keyword>
<keyword evidence="4" id="KW-1185">Reference proteome</keyword>
<feature type="transmembrane region" description="Helical" evidence="1">
    <location>
        <begin position="6"/>
        <end position="26"/>
    </location>
</feature>
<sequence>MYKKVILGVVCIAVISVGILGGRYLYQTWKYKKLISEIVISSPNISKLPDGIYKGSYDAILVAADVSVTVEGNKIKEIKLDKHKNERGLKGEAITDKVIAAQSLKVDTISGATNSSKVILKAIDNALSEATDNVSQSDETVKQSDAK</sequence>
<reference evidence="3 4" key="1">
    <citation type="submission" date="2017-03" db="EMBL/GenBank/DDBJ databases">
        <title>Genome sequence of Clostridium hungatei DSM 14427.</title>
        <authorList>
            <person name="Poehlein A."/>
            <person name="Daniel R."/>
        </authorList>
    </citation>
    <scope>NUCLEOTIDE SEQUENCE [LARGE SCALE GENOMIC DNA]</scope>
    <source>
        <strain evidence="3 4">DSM 14427</strain>
    </source>
</reference>
<dbReference type="Gene3D" id="3.90.1010.20">
    <property type="match status" value="1"/>
</dbReference>
<dbReference type="Proteomes" id="UP000191554">
    <property type="component" value="Unassembled WGS sequence"/>
</dbReference>
<proteinExistence type="predicted"/>
<dbReference type="RefSeq" id="WP_080064644.1">
    <property type="nucleotide sequence ID" value="NZ_MZGX01000013.1"/>
</dbReference>
<dbReference type="STRING" id="48256.CLHUN_22110"/>
<gene>
    <name evidence="3" type="ORF">CLHUN_22110</name>
</gene>
<evidence type="ECO:0000259" key="2">
    <source>
        <dbReference type="SMART" id="SM00900"/>
    </source>
</evidence>
<dbReference type="AlphaFoldDB" id="A0A1V4SJA2"/>
<dbReference type="EMBL" id="MZGX01000013">
    <property type="protein sequence ID" value="OPX43968.1"/>
    <property type="molecule type" value="Genomic_DNA"/>
</dbReference>
<comment type="caution">
    <text evidence="3">The sequence shown here is derived from an EMBL/GenBank/DDBJ whole genome shotgun (WGS) entry which is preliminary data.</text>
</comment>
<evidence type="ECO:0000313" key="4">
    <source>
        <dbReference type="Proteomes" id="UP000191554"/>
    </source>
</evidence>
<dbReference type="SMART" id="SM00900">
    <property type="entry name" value="FMN_bind"/>
    <property type="match status" value="1"/>
</dbReference>
<dbReference type="OrthoDB" id="307864at2"/>
<organism evidence="3 4">
    <name type="scientific">Ruminiclostridium hungatei</name>
    <name type="common">Clostridium hungatei</name>
    <dbReference type="NCBI Taxonomy" id="48256"/>
    <lineage>
        <taxon>Bacteria</taxon>
        <taxon>Bacillati</taxon>
        <taxon>Bacillota</taxon>
        <taxon>Clostridia</taxon>
        <taxon>Eubacteriales</taxon>
        <taxon>Oscillospiraceae</taxon>
        <taxon>Ruminiclostridium</taxon>
    </lineage>
</organism>
<keyword evidence="1" id="KW-0812">Transmembrane</keyword>
<dbReference type="InterPro" id="IPR007329">
    <property type="entry name" value="FMN-bd"/>
</dbReference>
<protein>
    <submittedName>
        <fullName evidence="3">FMN-binding domain protein</fullName>
    </submittedName>
</protein>
<dbReference type="GO" id="GO:0016020">
    <property type="term" value="C:membrane"/>
    <property type="evidence" value="ECO:0007669"/>
    <property type="project" value="InterPro"/>
</dbReference>
<accession>A0A1V4SJA2</accession>
<dbReference type="Pfam" id="PF04205">
    <property type="entry name" value="FMN_bind"/>
    <property type="match status" value="1"/>
</dbReference>
<evidence type="ECO:0000313" key="3">
    <source>
        <dbReference type="EMBL" id="OPX43968.1"/>
    </source>
</evidence>
<dbReference type="GO" id="GO:0010181">
    <property type="term" value="F:FMN binding"/>
    <property type="evidence" value="ECO:0007669"/>
    <property type="project" value="InterPro"/>
</dbReference>
<evidence type="ECO:0000256" key="1">
    <source>
        <dbReference type="SAM" id="Phobius"/>
    </source>
</evidence>
<keyword evidence="1" id="KW-1133">Transmembrane helix</keyword>
<name>A0A1V4SJA2_RUMHU</name>
<feature type="domain" description="FMN-binding" evidence="2">
    <location>
        <begin position="56"/>
        <end position="130"/>
    </location>
</feature>